<feature type="non-terminal residue" evidence="4">
    <location>
        <position position="265"/>
    </location>
</feature>
<dbReference type="InterPro" id="IPR000668">
    <property type="entry name" value="Peptidase_C1A_C"/>
</dbReference>
<reference evidence="4 5" key="1">
    <citation type="submission" date="2020-04" db="EMBL/GenBank/DDBJ databases">
        <title>Perkinsus chesapeaki whole genome sequence.</title>
        <authorList>
            <person name="Bogema D.R."/>
        </authorList>
    </citation>
    <scope>NUCLEOTIDE SEQUENCE [LARGE SCALE GENOMIC DNA]</scope>
    <source>
        <strain evidence="4">ATCC PRA-425</strain>
    </source>
</reference>
<dbReference type="InterPro" id="IPR039417">
    <property type="entry name" value="Peptidase_C1A_papain-like"/>
</dbReference>
<proteinExistence type="inferred from homology"/>
<feature type="non-terminal residue" evidence="4">
    <location>
        <position position="1"/>
    </location>
</feature>
<feature type="domain" description="Peptidase C1A papain C-terminal" evidence="3">
    <location>
        <begin position="54"/>
        <end position="260"/>
    </location>
</feature>
<dbReference type="OrthoDB" id="423263at2759"/>
<keyword evidence="5" id="KW-1185">Reference proteome</keyword>
<dbReference type="PANTHER" id="PTHR12411">
    <property type="entry name" value="CYSTEINE PROTEASE FAMILY C1-RELATED"/>
    <property type="match status" value="1"/>
</dbReference>
<dbReference type="EMBL" id="JAAPAO010001131">
    <property type="protein sequence ID" value="KAF4651047.1"/>
    <property type="molecule type" value="Genomic_DNA"/>
</dbReference>
<dbReference type="Proteomes" id="UP000591131">
    <property type="component" value="Unassembled WGS sequence"/>
</dbReference>
<dbReference type="AlphaFoldDB" id="A0A7J6KVT6"/>
<dbReference type="InterPro" id="IPR038765">
    <property type="entry name" value="Papain-like_cys_pep_sf"/>
</dbReference>
<dbReference type="SMART" id="SM00645">
    <property type="entry name" value="Pept_C1"/>
    <property type="match status" value="1"/>
</dbReference>
<dbReference type="CDD" id="cd02248">
    <property type="entry name" value="Peptidase_C1A"/>
    <property type="match status" value="1"/>
</dbReference>
<keyword evidence="2" id="KW-0865">Zymogen</keyword>
<dbReference type="SUPFAM" id="SSF54001">
    <property type="entry name" value="Cysteine proteinases"/>
    <property type="match status" value="1"/>
</dbReference>
<sequence length="265" mass="29525">LSYTLEVNRFTAMTQEEFTRQTWSASSTSSAFASEVNTLEDDKQNMRNNSLGGFPSDLNWVKRGAVNSPINQGSCGSCYASETLGTIEAACWQKTGVLPKLSVQGIVDCSWEQGNEGCKGGQRSNTLAYIEDYGIAYSDYYPYEAKEQMCKKILNNTKLCLKRGDITINDVIEIERFDLDGLFAQLQEGPIVIAIDDKHREWQLYKGGILDFSPCNKIISHMVLLVGYGVENGKSYWTIRNTYGTGWGEGGYARIIRDPKAKKGP</sequence>
<dbReference type="PRINTS" id="PR00705">
    <property type="entry name" value="PAPAIN"/>
</dbReference>
<name>A0A7J6KVT6_PERCH</name>
<evidence type="ECO:0000259" key="3">
    <source>
        <dbReference type="SMART" id="SM00645"/>
    </source>
</evidence>
<dbReference type="GO" id="GO:0006508">
    <property type="term" value="P:proteolysis"/>
    <property type="evidence" value="ECO:0007669"/>
    <property type="project" value="InterPro"/>
</dbReference>
<comment type="caution">
    <text evidence="4">The sequence shown here is derived from an EMBL/GenBank/DDBJ whole genome shotgun (WGS) entry which is preliminary data.</text>
</comment>
<dbReference type="Pfam" id="PF00112">
    <property type="entry name" value="Peptidase_C1"/>
    <property type="match status" value="1"/>
</dbReference>
<evidence type="ECO:0000313" key="4">
    <source>
        <dbReference type="EMBL" id="KAF4651047.1"/>
    </source>
</evidence>
<evidence type="ECO:0000256" key="2">
    <source>
        <dbReference type="ARBA" id="ARBA00023145"/>
    </source>
</evidence>
<protein>
    <recommendedName>
        <fullName evidence="3">Peptidase C1A papain C-terminal domain-containing protein</fullName>
    </recommendedName>
</protein>
<comment type="similarity">
    <text evidence="1">Belongs to the peptidase C1 family.</text>
</comment>
<dbReference type="Gene3D" id="3.90.70.10">
    <property type="entry name" value="Cysteine proteinases"/>
    <property type="match status" value="1"/>
</dbReference>
<dbReference type="InterPro" id="IPR013128">
    <property type="entry name" value="Peptidase_C1A"/>
</dbReference>
<evidence type="ECO:0000313" key="5">
    <source>
        <dbReference type="Proteomes" id="UP000591131"/>
    </source>
</evidence>
<accession>A0A7J6KVT6</accession>
<gene>
    <name evidence="4" type="ORF">FOL47_000704</name>
</gene>
<evidence type="ECO:0000256" key="1">
    <source>
        <dbReference type="ARBA" id="ARBA00008455"/>
    </source>
</evidence>
<organism evidence="4 5">
    <name type="scientific">Perkinsus chesapeaki</name>
    <name type="common">Clam parasite</name>
    <name type="synonym">Perkinsus andrewsi</name>
    <dbReference type="NCBI Taxonomy" id="330153"/>
    <lineage>
        <taxon>Eukaryota</taxon>
        <taxon>Sar</taxon>
        <taxon>Alveolata</taxon>
        <taxon>Perkinsozoa</taxon>
        <taxon>Perkinsea</taxon>
        <taxon>Perkinsida</taxon>
        <taxon>Perkinsidae</taxon>
        <taxon>Perkinsus</taxon>
    </lineage>
</organism>
<dbReference type="GO" id="GO:0008234">
    <property type="term" value="F:cysteine-type peptidase activity"/>
    <property type="evidence" value="ECO:0007669"/>
    <property type="project" value="InterPro"/>
</dbReference>